<evidence type="ECO:0000313" key="2">
    <source>
        <dbReference type="EMBL" id="KIK06095.1"/>
    </source>
</evidence>
<organism evidence="2 3">
    <name type="scientific">Laccaria amethystina LaAM-08-1</name>
    <dbReference type="NCBI Taxonomy" id="1095629"/>
    <lineage>
        <taxon>Eukaryota</taxon>
        <taxon>Fungi</taxon>
        <taxon>Dikarya</taxon>
        <taxon>Basidiomycota</taxon>
        <taxon>Agaricomycotina</taxon>
        <taxon>Agaricomycetes</taxon>
        <taxon>Agaricomycetidae</taxon>
        <taxon>Agaricales</taxon>
        <taxon>Agaricineae</taxon>
        <taxon>Hydnangiaceae</taxon>
        <taxon>Laccaria</taxon>
    </lineage>
</organism>
<evidence type="ECO:0000256" key="1">
    <source>
        <dbReference type="SAM" id="MobiDB-lite"/>
    </source>
</evidence>
<dbReference type="EMBL" id="KN838555">
    <property type="protein sequence ID" value="KIK06095.1"/>
    <property type="molecule type" value="Genomic_DNA"/>
</dbReference>
<reference evidence="2 3" key="1">
    <citation type="submission" date="2014-04" db="EMBL/GenBank/DDBJ databases">
        <authorList>
            <consortium name="DOE Joint Genome Institute"/>
            <person name="Kuo A."/>
            <person name="Kohler A."/>
            <person name="Nagy L.G."/>
            <person name="Floudas D."/>
            <person name="Copeland A."/>
            <person name="Barry K.W."/>
            <person name="Cichocki N."/>
            <person name="Veneault-Fourrey C."/>
            <person name="LaButti K."/>
            <person name="Lindquist E.A."/>
            <person name="Lipzen A."/>
            <person name="Lundell T."/>
            <person name="Morin E."/>
            <person name="Murat C."/>
            <person name="Sun H."/>
            <person name="Tunlid A."/>
            <person name="Henrissat B."/>
            <person name="Grigoriev I.V."/>
            <person name="Hibbett D.S."/>
            <person name="Martin F."/>
            <person name="Nordberg H.P."/>
            <person name="Cantor M.N."/>
            <person name="Hua S.X."/>
        </authorList>
    </citation>
    <scope>NUCLEOTIDE SEQUENCE [LARGE SCALE GENOMIC DNA]</scope>
    <source>
        <strain evidence="2 3">LaAM-08-1</strain>
    </source>
</reference>
<dbReference type="AlphaFoldDB" id="A0A0C9X1V1"/>
<proteinExistence type="predicted"/>
<sequence length="68" mass="7782">MTNLEGSNVFYSRSPRHKFARRGPMNDLPITQINIRLSNASFKKAGQEIDGMRSRPTLYRGQDSRVRG</sequence>
<reference evidence="3" key="2">
    <citation type="submission" date="2015-01" db="EMBL/GenBank/DDBJ databases">
        <title>Evolutionary Origins and Diversification of the Mycorrhizal Mutualists.</title>
        <authorList>
            <consortium name="DOE Joint Genome Institute"/>
            <consortium name="Mycorrhizal Genomics Consortium"/>
            <person name="Kohler A."/>
            <person name="Kuo A."/>
            <person name="Nagy L.G."/>
            <person name="Floudas D."/>
            <person name="Copeland A."/>
            <person name="Barry K.W."/>
            <person name="Cichocki N."/>
            <person name="Veneault-Fourrey C."/>
            <person name="LaButti K."/>
            <person name="Lindquist E.A."/>
            <person name="Lipzen A."/>
            <person name="Lundell T."/>
            <person name="Morin E."/>
            <person name="Murat C."/>
            <person name="Riley R."/>
            <person name="Ohm R."/>
            <person name="Sun H."/>
            <person name="Tunlid A."/>
            <person name="Henrissat B."/>
            <person name="Grigoriev I.V."/>
            <person name="Hibbett D.S."/>
            <person name="Martin F."/>
        </authorList>
    </citation>
    <scope>NUCLEOTIDE SEQUENCE [LARGE SCALE GENOMIC DNA]</scope>
    <source>
        <strain evidence="3">LaAM-08-1</strain>
    </source>
</reference>
<feature type="compositionally biased region" description="Polar residues" evidence="1">
    <location>
        <begin position="1"/>
        <end position="11"/>
    </location>
</feature>
<accession>A0A0C9X1V1</accession>
<name>A0A0C9X1V1_9AGAR</name>
<evidence type="ECO:0000313" key="3">
    <source>
        <dbReference type="Proteomes" id="UP000054477"/>
    </source>
</evidence>
<dbReference type="HOGENOM" id="CLU_2794318_0_0_1"/>
<dbReference type="Proteomes" id="UP000054477">
    <property type="component" value="Unassembled WGS sequence"/>
</dbReference>
<keyword evidence="3" id="KW-1185">Reference proteome</keyword>
<gene>
    <name evidence="2" type="ORF">K443DRAFT_674656</name>
</gene>
<feature type="region of interest" description="Disordered" evidence="1">
    <location>
        <begin position="1"/>
        <end position="25"/>
    </location>
</feature>
<protein>
    <submittedName>
        <fullName evidence="2">Uncharacterized protein</fullName>
    </submittedName>
</protein>